<dbReference type="EMBL" id="CAAALY010247010">
    <property type="protein sequence ID" value="VEL34115.1"/>
    <property type="molecule type" value="Genomic_DNA"/>
</dbReference>
<evidence type="ECO:0000313" key="3">
    <source>
        <dbReference type="EMBL" id="VEL34115.1"/>
    </source>
</evidence>
<name>A0A3S5CMZ2_9PLAT</name>
<dbReference type="InterPro" id="IPR008979">
    <property type="entry name" value="Galactose-bd-like_sf"/>
</dbReference>
<dbReference type="Gene3D" id="2.60.120.260">
    <property type="entry name" value="Galactose-binding domain-like"/>
    <property type="match status" value="2"/>
</dbReference>
<feature type="domain" description="F5/8 type C" evidence="2">
    <location>
        <begin position="1"/>
        <end position="59"/>
    </location>
</feature>
<feature type="domain" description="F5/8 type C" evidence="2">
    <location>
        <begin position="165"/>
        <end position="247"/>
    </location>
</feature>
<sequence length="247" mass="28453">MEKELISFLFRGFLIFEGNTDSFTVKHNYFDQAISARFIKLHTYTWNNHPSLRVELVGCQPCKQLIGIPPYARFASSSSKGQRAQRSCTPEYGHYLSNKGWCAKRQDSESTRCSAVQTRLSGAFAASTPEICCSDLFIGRLPFFPRFPSPLRFFCSIYIFLLFLWNLSTCRIFHFISAKQWLQIDLGPPTQVNGVIIKGRGDGKRPQYVTRFKMSYSNDSRLWYLYKDAAPLDPRVSHVRCHNKTES</sequence>
<keyword evidence="1" id="KW-0472">Membrane</keyword>
<dbReference type="SUPFAM" id="SSF49785">
    <property type="entry name" value="Galactose-binding domain-like"/>
    <property type="match status" value="2"/>
</dbReference>
<evidence type="ECO:0000259" key="2">
    <source>
        <dbReference type="PROSITE" id="PS50022"/>
    </source>
</evidence>
<dbReference type="OrthoDB" id="6262482at2759"/>
<accession>A0A3S5CMZ2</accession>
<evidence type="ECO:0000313" key="4">
    <source>
        <dbReference type="Proteomes" id="UP000784294"/>
    </source>
</evidence>
<dbReference type="Proteomes" id="UP000784294">
    <property type="component" value="Unassembled WGS sequence"/>
</dbReference>
<keyword evidence="1" id="KW-1133">Transmembrane helix</keyword>
<reference evidence="3" key="1">
    <citation type="submission" date="2018-11" db="EMBL/GenBank/DDBJ databases">
        <authorList>
            <consortium name="Pathogen Informatics"/>
        </authorList>
    </citation>
    <scope>NUCLEOTIDE SEQUENCE</scope>
</reference>
<gene>
    <name evidence="3" type="ORF">PXEA_LOCUS27555</name>
</gene>
<comment type="caution">
    <text evidence="3">The sequence shown here is derived from an EMBL/GenBank/DDBJ whole genome shotgun (WGS) entry which is preliminary data.</text>
</comment>
<dbReference type="PANTHER" id="PTHR24543:SF334">
    <property type="entry name" value="F5_8 TYPE C DOMAIN-CONTAINING PROTEIN"/>
    <property type="match status" value="1"/>
</dbReference>
<protein>
    <recommendedName>
        <fullName evidence="2">F5/8 type C domain-containing protein</fullName>
    </recommendedName>
</protein>
<dbReference type="PANTHER" id="PTHR24543">
    <property type="entry name" value="MULTICOPPER OXIDASE-RELATED"/>
    <property type="match status" value="1"/>
</dbReference>
<dbReference type="Pfam" id="PF00754">
    <property type="entry name" value="F5_F8_type_C"/>
    <property type="match status" value="1"/>
</dbReference>
<keyword evidence="1" id="KW-0812">Transmembrane</keyword>
<proteinExistence type="predicted"/>
<feature type="transmembrane region" description="Helical" evidence="1">
    <location>
        <begin position="150"/>
        <end position="167"/>
    </location>
</feature>
<dbReference type="PROSITE" id="PS50022">
    <property type="entry name" value="FA58C_3"/>
    <property type="match status" value="2"/>
</dbReference>
<dbReference type="InterPro" id="IPR000421">
    <property type="entry name" value="FA58C"/>
</dbReference>
<organism evidence="3 4">
    <name type="scientific">Protopolystoma xenopodis</name>
    <dbReference type="NCBI Taxonomy" id="117903"/>
    <lineage>
        <taxon>Eukaryota</taxon>
        <taxon>Metazoa</taxon>
        <taxon>Spiralia</taxon>
        <taxon>Lophotrochozoa</taxon>
        <taxon>Platyhelminthes</taxon>
        <taxon>Monogenea</taxon>
        <taxon>Polyopisthocotylea</taxon>
        <taxon>Polystomatidea</taxon>
        <taxon>Polystomatidae</taxon>
        <taxon>Protopolystoma</taxon>
    </lineage>
</organism>
<keyword evidence="4" id="KW-1185">Reference proteome</keyword>
<dbReference type="AlphaFoldDB" id="A0A3S5CMZ2"/>
<evidence type="ECO:0000256" key="1">
    <source>
        <dbReference type="SAM" id="Phobius"/>
    </source>
</evidence>